<evidence type="ECO:0000259" key="11">
    <source>
        <dbReference type="Pfam" id="PF12678"/>
    </source>
</evidence>
<dbReference type="InterPro" id="IPR024766">
    <property type="entry name" value="Znf_RING_H2"/>
</dbReference>
<dbReference type="InterPro" id="IPR013149">
    <property type="entry name" value="ADH-like_C"/>
</dbReference>
<evidence type="ECO:0000256" key="8">
    <source>
        <dbReference type="RuleBase" id="RU361277"/>
    </source>
</evidence>
<dbReference type="SUPFAM" id="SSF50129">
    <property type="entry name" value="GroES-like"/>
    <property type="match status" value="1"/>
</dbReference>
<comment type="caution">
    <text evidence="12">The sequence shown here is derived from an EMBL/GenBank/DDBJ whole genome shotgun (WGS) entry which is preliminary data.</text>
</comment>
<dbReference type="OrthoDB" id="1879366at2759"/>
<dbReference type="InterPro" id="IPR002328">
    <property type="entry name" value="ADH_Zn_CS"/>
</dbReference>
<organism evidence="12 13">
    <name type="scientific">Macleaya cordata</name>
    <name type="common">Five-seeded plume-poppy</name>
    <name type="synonym">Bocconia cordata</name>
    <dbReference type="NCBI Taxonomy" id="56857"/>
    <lineage>
        <taxon>Eukaryota</taxon>
        <taxon>Viridiplantae</taxon>
        <taxon>Streptophyta</taxon>
        <taxon>Embryophyta</taxon>
        <taxon>Tracheophyta</taxon>
        <taxon>Spermatophyta</taxon>
        <taxon>Magnoliopsida</taxon>
        <taxon>Ranunculales</taxon>
        <taxon>Papaveraceae</taxon>
        <taxon>Papaveroideae</taxon>
        <taxon>Macleaya</taxon>
    </lineage>
</organism>
<dbReference type="InterPro" id="IPR013154">
    <property type="entry name" value="ADH-like_N"/>
</dbReference>
<evidence type="ECO:0000313" key="13">
    <source>
        <dbReference type="Proteomes" id="UP000195402"/>
    </source>
</evidence>
<evidence type="ECO:0000256" key="2">
    <source>
        <dbReference type="ARBA" id="ARBA00004906"/>
    </source>
</evidence>
<feature type="domain" description="Alcohol dehydrogenase-like N-terminal" evidence="10">
    <location>
        <begin position="39"/>
        <end position="161"/>
    </location>
</feature>
<name>A0A200QXX3_MACCD</name>
<accession>A0A200QXX3</accession>
<keyword evidence="13" id="KW-1185">Reference proteome</keyword>
<dbReference type="Gene3D" id="3.30.40.10">
    <property type="entry name" value="Zinc/RING finger domain, C3HC4 (zinc finger)"/>
    <property type="match status" value="1"/>
</dbReference>
<dbReference type="PANTHER" id="PTHR42683">
    <property type="entry name" value="ALDEHYDE REDUCTASE"/>
    <property type="match status" value="1"/>
</dbReference>
<dbReference type="FunFam" id="3.40.50.720:FF:000022">
    <property type="entry name" value="Cinnamyl alcohol dehydrogenase"/>
    <property type="match status" value="1"/>
</dbReference>
<evidence type="ECO:0000259" key="10">
    <source>
        <dbReference type="Pfam" id="PF08240"/>
    </source>
</evidence>
<dbReference type="GO" id="GO:0016616">
    <property type="term" value="F:oxidoreductase activity, acting on the CH-OH group of donors, NAD or NADP as acceptor"/>
    <property type="evidence" value="ECO:0007669"/>
    <property type="project" value="InterPro"/>
</dbReference>
<keyword evidence="5" id="KW-0833">Ubl conjugation pathway</keyword>
<dbReference type="InterPro" id="IPR013083">
    <property type="entry name" value="Znf_RING/FYVE/PHD"/>
</dbReference>
<evidence type="ECO:0000256" key="7">
    <source>
        <dbReference type="ARBA" id="ARBA00023002"/>
    </source>
</evidence>
<dbReference type="InParanoid" id="A0A200QXX3"/>
<evidence type="ECO:0000256" key="5">
    <source>
        <dbReference type="ARBA" id="ARBA00022786"/>
    </source>
</evidence>
<evidence type="ECO:0000256" key="6">
    <source>
        <dbReference type="ARBA" id="ARBA00022833"/>
    </source>
</evidence>
<comment type="similarity">
    <text evidence="8">Belongs to the zinc-containing alcohol dehydrogenase family.</text>
</comment>
<feature type="domain" description="Alcohol dehydrogenase-like C-terminal" evidence="9">
    <location>
        <begin position="207"/>
        <end position="339"/>
    </location>
</feature>
<comment type="cofactor">
    <cofactor evidence="1 8">
        <name>Zn(2+)</name>
        <dbReference type="ChEBI" id="CHEBI:29105"/>
    </cofactor>
</comment>
<dbReference type="SUPFAM" id="SSF51735">
    <property type="entry name" value="NAD(P)-binding Rossmann-fold domains"/>
    <property type="match status" value="1"/>
</dbReference>
<protein>
    <submittedName>
        <fullName evidence="12">Alcohol dehydrogenase superfamily</fullName>
    </submittedName>
</protein>
<keyword evidence="7" id="KW-0560">Oxidoreductase</keyword>
<dbReference type="Gene3D" id="3.90.180.10">
    <property type="entry name" value="Medium-chain alcohol dehydrogenases, catalytic domain"/>
    <property type="match status" value="1"/>
</dbReference>
<dbReference type="EMBL" id="MVGT01000860">
    <property type="protein sequence ID" value="OVA15250.1"/>
    <property type="molecule type" value="Genomic_DNA"/>
</dbReference>
<evidence type="ECO:0000256" key="4">
    <source>
        <dbReference type="ARBA" id="ARBA00022771"/>
    </source>
</evidence>
<dbReference type="InterPro" id="IPR011032">
    <property type="entry name" value="GroES-like_sf"/>
</dbReference>
<dbReference type="CDD" id="cd05283">
    <property type="entry name" value="CAD1"/>
    <property type="match status" value="1"/>
</dbReference>
<feature type="domain" description="Zinc finger RING-H2-type" evidence="11">
    <location>
        <begin position="407"/>
        <end position="469"/>
    </location>
</feature>
<dbReference type="AlphaFoldDB" id="A0A200QXX3"/>
<dbReference type="Pfam" id="PF00107">
    <property type="entry name" value="ADH_zinc_N"/>
    <property type="match status" value="1"/>
</dbReference>
<dbReference type="Pfam" id="PF12678">
    <property type="entry name" value="zf-rbx1"/>
    <property type="match status" value="1"/>
</dbReference>
<evidence type="ECO:0000256" key="1">
    <source>
        <dbReference type="ARBA" id="ARBA00001947"/>
    </source>
</evidence>
<dbReference type="Pfam" id="PF08240">
    <property type="entry name" value="ADH_N"/>
    <property type="match status" value="1"/>
</dbReference>
<comment type="pathway">
    <text evidence="2">Protein modification; protein ubiquitination.</text>
</comment>
<evidence type="ECO:0000313" key="12">
    <source>
        <dbReference type="EMBL" id="OVA15250.1"/>
    </source>
</evidence>
<evidence type="ECO:0000256" key="3">
    <source>
        <dbReference type="ARBA" id="ARBA00022723"/>
    </source>
</evidence>
<dbReference type="Proteomes" id="UP000195402">
    <property type="component" value="Unassembled WGS sequence"/>
</dbReference>
<sequence>MSSSTVAKEVKLPVKAFGWAARKASGVLSPFTFNRRATGEDDVTMKVLYCGICPFDLHSIKHSDSSEYPLVPGHEIVGEVTEVGDWVRKFKVGDKVGVGCMIGPLHSCSDSDKGCKMEPAMKCCLQNIIKTYYHGAPSLTYGGGLSDIMVVKERFVVRFPDNLPPDAGAPLLCAGITVYSSMQFYGLNKPHIHLGVVLGGFNGHLSHLAVRFAKAFGVKKVTVISSSPAMENEAIQRLGADSFLVLGPNNQDEQMQAARGTMDGIIHTLPAVSSLHQDHVLPFLTGLLKSHGKMVQVGEPSNPKDLPHFDLFMEKTHLLGGSSATKRMKKTQKMIDFAAEHNITADVEVIRMDYVNTAMRRLDRADVKYCFVVDVANTLTSSTAGVPKLEIMKWNAVAHWAWDMYDDTCAICRFPIMDLCIECKAAELAISSVTTTRRECQVVWGVCNHAFHLHCVSEWVRDQRICPVDGKDWQPHEPVH</sequence>
<dbReference type="GO" id="GO:0008270">
    <property type="term" value="F:zinc ion binding"/>
    <property type="evidence" value="ECO:0007669"/>
    <property type="project" value="UniProtKB-KW"/>
</dbReference>
<gene>
    <name evidence="12" type="ORF">BVC80_5g40</name>
</gene>
<dbReference type="STRING" id="56857.A0A200QXX3"/>
<reference evidence="12 13" key="1">
    <citation type="journal article" date="2017" name="Mol. Plant">
        <title>The Genome of Medicinal Plant Macleaya cordata Provides New Insights into Benzylisoquinoline Alkaloids Metabolism.</title>
        <authorList>
            <person name="Liu X."/>
            <person name="Liu Y."/>
            <person name="Huang P."/>
            <person name="Ma Y."/>
            <person name="Qing Z."/>
            <person name="Tang Q."/>
            <person name="Cao H."/>
            <person name="Cheng P."/>
            <person name="Zheng Y."/>
            <person name="Yuan Z."/>
            <person name="Zhou Y."/>
            <person name="Liu J."/>
            <person name="Tang Z."/>
            <person name="Zhuo Y."/>
            <person name="Zhang Y."/>
            <person name="Yu L."/>
            <person name="Huang J."/>
            <person name="Yang P."/>
            <person name="Peng Q."/>
            <person name="Zhang J."/>
            <person name="Jiang W."/>
            <person name="Zhang Z."/>
            <person name="Lin K."/>
            <person name="Ro D.K."/>
            <person name="Chen X."/>
            <person name="Xiong X."/>
            <person name="Shang Y."/>
            <person name="Huang S."/>
            <person name="Zeng J."/>
        </authorList>
    </citation>
    <scope>NUCLEOTIDE SEQUENCE [LARGE SCALE GENOMIC DNA]</scope>
    <source>
        <strain evidence="13">cv. BLH2017</strain>
        <tissue evidence="12">Root</tissue>
    </source>
</reference>
<keyword evidence="6 8" id="KW-0862">Zinc</keyword>
<dbReference type="PROSITE" id="PS00059">
    <property type="entry name" value="ADH_ZINC"/>
    <property type="match status" value="1"/>
</dbReference>
<evidence type="ECO:0000259" key="9">
    <source>
        <dbReference type="Pfam" id="PF00107"/>
    </source>
</evidence>
<keyword evidence="4" id="KW-0863">Zinc-finger</keyword>
<keyword evidence="3 8" id="KW-0479">Metal-binding</keyword>
<proteinExistence type="inferred from homology"/>
<dbReference type="SUPFAM" id="SSF57850">
    <property type="entry name" value="RING/U-box"/>
    <property type="match status" value="1"/>
</dbReference>
<dbReference type="InterPro" id="IPR036291">
    <property type="entry name" value="NAD(P)-bd_dom_sf"/>
</dbReference>
<dbReference type="Gene3D" id="3.40.50.720">
    <property type="entry name" value="NAD(P)-binding Rossmann-like Domain"/>
    <property type="match status" value="1"/>
</dbReference>
<dbReference type="InterPro" id="IPR047109">
    <property type="entry name" value="CAD-like"/>
</dbReference>